<dbReference type="EMBL" id="ML769555">
    <property type="protein sequence ID" value="KAE9394187.1"/>
    <property type="molecule type" value="Genomic_DNA"/>
</dbReference>
<keyword evidence="2" id="KW-1185">Reference proteome</keyword>
<dbReference type="Proteomes" id="UP000799118">
    <property type="component" value="Unassembled WGS sequence"/>
</dbReference>
<protein>
    <submittedName>
        <fullName evidence="1">Uncharacterized protein</fullName>
    </submittedName>
</protein>
<name>A0A6A4HAD5_9AGAR</name>
<accession>A0A6A4HAD5</accession>
<proteinExistence type="predicted"/>
<reference evidence="1" key="1">
    <citation type="journal article" date="2019" name="Environ. Microbiol.">
        <title>Fungal ecological strategies reflected in gene transcription - a case study of two litter decomposers.</title>
        <authorList>
            <person name="Barbi F."/>
            <person name="Kohler A."/>
            <person name="Barry K."/>
            <person name="Baskaran P."/>
            <person name="Daum C."/>
            <person name="Fauchery L."/>
            <person name="Ihrmark K."/>
            <person name="Kuo A."/>
            <person name="LaButti K."/>
            <person name="Lipzen A."/>
            <person name="Morin E."/>
            <person name="Grigoriev I.V."/>
            <person name="Henrissat B."/>
            <person name="Lindahl B."/>
            <person name="Martin F."/>
        </authorList>
    </citation>
    <scope>NUCLEOTIDE SEQUENCE</scope>
    <source>
        <strain evidence="1">JB14</strain>
    </source>
</reference>
<evidence type="ECO:0000313" key="1">
    <source>
        <dbReference type="EMBL" id="KAE9394187.1"/>
    </source>
</evidence>
<feature type="non-terminal residue" evidence="1">
    <location>
        <position position="1"/>
    </location>
</feature>
<sequence>SWLKTAQEQFMGKPKLPAWCPLVQKWVCLEVSYRSSQALNLVALGCPWDVGYWARSRRASTYSPQRIGNSADFSQQFQEWWRSINPDWRKPNDGPMLQVKGPADLWSTIRKPGVNGLYLVLICLWWWAEAEVS</sequence>
<dbReference type="OrthoDB" id="2683861at2759"/>
<dbReference type="AlphaFoldDB" id="A0A6A4HAD5"/>
<organism evidence="1 2">
    <name type="scientific">Gymnopus androsaceus JB14</name>
    <dbReference type="NCBI Taxonomy" id="1447944"/>
    <lineage>
        <taxon>Eukaryota</taxon>
        <taxon>Fungi</taxon>
        <taxon>Dikarya</taxon>
        <taxon>Basidiomycota</taxon>
        <taxon>Agaricomycotina</taxon>
        <taxon>Agaricomycetes</taxon>
        <taxon>Agaricomycetidae</taxon>
        <taxon>Agaricales</taxon>
        <taxon>Marasmiineae</taxon>
        <taxon>Omphalotaceae</taxon>
        <taxon>Gymnopus</taxon>
    </lineage>
</organism>
<gene>
    <name evidence="1" type="ORF">BT96DRAFT_828046</name>
</gene>
<evidence type="ECO:0000313" key="2">
    <source>
        <dbReference type="Proteomes" id="UP000799118"/>
    </source>
</evidence>